<dbReference type="InterPro" id="IPR002213">
    <property type="entry name" value="UDP_glucos_trans"/>
</dbReference>
<comment type="caution">
    <text evidence="3">The sequence shown here is derived from an EMBL/GenBank/DDBJ whole genome shotgun (WGS) entry which is preliminary data.</text>
</comment>
<dbReference type="GO" id="GO:0080043">
    <property type="term" value="F:quercetin 3-O-glucosyltransferase activity"/>
    <property type="evidence" value="ECO:0007669"/>
    <property type="project" value="TreeGrafter"/>
</dbReference>
<dbReference type="Gene3D" id="3.40.50.2000">
    <property type="entry name" value="Glycogen Phosphorylase B"/>
    <property type="match status" value="2"/>
</dbReference>
<evidence type="ECO:0000313" key="4">
    <source>
        <dbReference type="Proteomes" id="UP001140949"/>
    </source>
</evidence>
<proteinExistence type="inferred from homology"/>
<keyword evidence="4" id="KW-1185">Reference proteome</keyword>
<reference evidence="3" key="2">
    <citation type="submission" date="2023-04" db="EMBL/GenBank/DDBJ databases">
        <authorList>
            <person name="Bruccoleri R.E."/>
            <person name="Oakeley E.J."/>
            <person name="Faust A.-M."/>
            <person name="Dessus-Babus S."/>
            <person name="Altorfer M."/>
            <person name="Burckhardt D."/>
            <person name="Oertli M."/>
            <person name="Naumann U."/>
            <person name="Petersen F."/>
            <person name="Wong J."/>
        </authorList>
    </citation>
    <scope>NUCLEOTIDE SEQUENCE</scope>
    <source>
        <strain evidence="3">GSM-AAB239-AS_SAM_17_03QT</strain>
        <tissue evidence="3">Leaf</tissue>
    </source>
</reference>
<keyword evidence="2" id="KW-0808">Transferase</keyword>
<dbReference type="Proteomes" id="UP001140949">
    <property type="component" value="Unassembled WGS sequence"/>
</dbReference>
<evidence type="ECO:0000256" key="2">
    <source>
        <dbReference type="ARBA" id="ARBA00022679"/>
    </source>
</evidence>
<gene>
    <name evidence="3" type="ORF">M6B38_297285</name>
</gene>
<dbReference type="AlphaFoldDB" id="A0AAX6HR38"/>
<comment type="similarity">
    <text evidence="1">Belongs to the UDP-glycosyltransferase family.</text>
</comment>
<dbReference type="EMBL" id="JANAVB010007200">
    <property type="protein sequence ID" value="KAJ6843302.1"/>
    <property type="molecule type" value="Genomic_DNA"/>
</dbReference>
<dbReference type="SUPFAM" id="SSF53756">
    <property type="entry name" value="UDP-Glycosyltransferase/glycogen phosphorylase"/>
    <property type="match status" value="1"/>
</dbReference>
<dbReference type="GO" id="GO:0080044">
    <property type="term" value="F:quercetin 7-O-glucosyltransferase activity"/>
    <property type="evidence" value="ECO:0007669"/>
    <property type="project" value="TreeGrafter"/>
</dbReference>
<dbReference type="PANTHER" id="PTHR11926">
    <property type="entry name" value="GLUCOSYL/GLUCURONOSYL TRANSFERASES"/>
    <property type="match status" value="1"/>
</dbReference>
<sequence length="341" mass="37868">MASQSPHVLILPYPAQGHVTPLMELSHLLLDRGFKITFVHTEFNRDRVASALSERSTEIDRRIRLVSVPDGMAPGEDRNDFASLCESMLLVMPDRLEQLIRKINGSELDSPVTWMIADQNMAWACRLAKKMGIKAAAFWPAASATLAVFMSIPKLIEDGLLDDGGTPKTQGRMINVIPDMPPMDPRRLPWNLTSDPESRKIIYQFILTNVRETSLADFIISNSFEELESATFAYMPNISPIGPLLADEQSNKPTGQFWTEDASCTRWLDEQPANSVIYVAFGSIAILNRSQFRELALGLEQSGRPFLWVVRPDLTDAGNDGDAAYPAGFLDRVAGRGRMAG</sequence>
<evidence type="ECO:0000256" key="1">
    <source>
        <dbReference type="ARBA" id="ARBA00009995"/>
    </source>
</evidence>
<dbReference type="PANTHER" id="PTHR11926:SF1412">
    <property type="entry name" value="UDP-GLYCOSYLTRANSFERASE 83A1-LIKE"/>
    <property type="match status" value="1"/>
</dbReference>
<accession>A0AAX6HR38</accession>
<protein>
    <submittedName>
        <fullName evidence="3">UDP-glycosyltransferase 83A1</fullName>
    </submittedName>
</protein>
<evidence type="ECO:0000313" key="3">
    <source>
        <dbReference type="EMBL" id="KAJ6843302.1"/>
    </source>
</evidence>
<name>A0AAX6HR38_IRIPA</name>
<reference evidence="3" key="1">
    <citation type="journal article" date="2023" name="GigaByte">
        <title>Genome assembly of the bearded iris, Iris pallida Lam.</title>
        <authorList>
            <person name="Bruccoleri R.E."/>
            <person name="Oakeley E.J."/>
            <person name="Faust A.M.E."/>
            <person name="Altorfer M."/>
            <person name="Dessus-Babus S."/>
            <person name="Burckhardt D."/>
            <person name="Oertli M."/>
            <person name="Naumann U."/>
            <person name="Petersen F."/>
            <person name="Wong J."/>
        </authorList>
    </citation>
    <scope>NUCLEOTIDE SEQUENCE</scope>
    <source>
        <strain evidence="3">GSM-AAB239-AS_SAM_17_03QT</strain>
    </source>
</reference>
<dbReference type="CDD" id="cd03784">
    <property type="entry name" value="GT1_Gtf-like"/>
    <property type="match status" value="1"/>
</dbReference>
<organism evidence="3 4">
    <name type="scientific">Iris pallida</name>
    <name type="common">Sweet iris</name>
    <dbReference type="NCBI Taxonomy" id="29817"/>
    <lineage>
        <taxon>Eukaryota</taxon>
        <taxon>Viridiplantae</taxon>
        <taxon>Streptophyta</taxon>
        <taxon>Embryophyta</taxon>
        <taxon>Tracheophyta</taxon>
        <taxon>Spermatophyta</taxon>
        <taxon>Magnoliopsida</taxon>
        <taxon>Liliopsida</taxon>
        <taxon>Asparagales</taxon>
        <taxon>Iridaceae</taxon>
        <taxon>Iridoideae</taxon>
        <taxon>Irideae</taxon>
        <taxon>Iris</taxon>
    </lineage>
</organism>
<dbReference type="FunFam" id="3.40.50.2000:FF:000108">
    <property type="entry name" value="UDP-glycosyltransferase 83A1"/>
    <property type="match status" value="1"/>
</dbReference>